<keyword evidence="1" id="KW-0472">Membrane</keyword>
<proteinExistence type="predicted"/>
<evidence type="ECO:0000313" key="2">
    <source>
        <dbReference type="EMBL" id="KAJ7697720.1"/>
    </source>
</evidence>
<gene>
    <name evidence="2" type="ORF">B0H17DRAFT_356535</name>
</gene>
<dbReference type="EMBL" id="JARKIE010000029">
    <property type="protein sequence ID" value="KAJ7697720.1"/>
    <property type="molecule type" value="Genomic_DNA"/>
</dbReference>
<name>A0AAD7DS31_MYCRO</name>
<dbReference type="AlphaFoldDB" id="A0AAD7DS31"/>
<keyword evidence="3" id="KW-1185">Reference proteome</keyword>
<keyword evidence="1" id="KW-0812">Transmembrane</keyword>
<protein>
    <submittedName>
        <fullName evidence="2">Uncharacterized protein</fullName>
    </submittedName>
</protein>
<reference evidence="2" key="1">
    <citation type="submission" date="2023-03" db="EMBL/GenBank/DDBJ databases">
        <title>Massive genome expansion in bonnet fungi (Mycena s.s.) driven by repeated elements and novel gene families across ecological guilds.</title>
        <authorList>
            <consortium name="Lawrence Berkeley National Laboratory"/>
            <person name="Harder C.B."/>
            <person name="Miyauchi S."/>
            <person name="Viragh M."/>
            <person name="Kuo A."/>
            <person name="Thoen E."/>
            <person name="Andreopoulos B."/>
            <person name="Lu D."/>
            <person name="Skrede I."/>
            <person name="Drula E."/>
            <person name="Henrissat B."/>
            <person name="Morin E."/>
            <person name="Kohler A."/>
            <person name="Barry K."/>
            <person name="LaButti K."/>
            <person name="Morin E."/>
            <person name="Salamov A."/>
            <person name="Lipzen A."/>
            <person name="Mereny Z."/>
            <person name="Hegedus B."/>
            <person name="Baldrian P."/>
            <person name="Stursova M."/>
            <person name="Weitz H."/>
            <person name="Taylor A."/>
            <person name="Grigoriev I.V."/>
            <person name="Nagy L.G."/>
            <person name="Martin F."/>
            <person name="Kauserud H."/>
        </authorList>
    </citation>
    <scope>NUCLEOTIDE SEQUENCE</scope>
    <source>
        <strain evidence="2">CBHHK067</strain>
    </source>
</reference>
<dbReference type="Proteomes" id="UP001221757">
    <property type="component" value="Unassembled WGS sequence"/>
</dbReference>
<accession>A0AAD7DS31</accession>
<keyword evidence="1" id="KW-1133">Transmembrane helix</keyword>
<organism evidence="2 3">
    <name type="scientific">Mycena rosella</name>
    <name type="common">Pink bonnet</name>
    <name type="synonym">Agaricus rosellus</name>
    <dbReference type="NCBI Taxonomy" id="1033263"/>
    <lineage>
        <taxon>Eukaryota</taxon>
        <taxon>Fungi</taxon>
        <taxon>Dikarya</taxon>
        <taxon>Basidiomycota</taxon>
        <taxon>Agaricomycotina</taxon>
        <taxon>Agaricomycetes</taxon>
        <taxon>Agaricomycetidae</taxon>
        <taxon>Agaricales</taxon>
        <taxon>Marasmiineae</taxon>
        <taxon>Mycenaceae</taxon>
        <taxon>Mycena</taxon>
    </lineage>
</organism>
<evidence type="ECO:0000313" key="3">
    <source>
        <dbReference type="Proteomes" id="UP001221757"/>
    </source>
</evidence>
<sequence length="240" mass="27963">MCRKQRRRPICVRTYVYASRHVGLRVDVHGNSDRDADADGLCPSAGFLQSVRWRPQAEIYAGSRVITARRCYAERRRGFRSRRRRAESRKAFLCFCFLFCSIGLGWFWGSFWEEVDSIYLVSRFIGGYIRWTIWALRNARASSRCEPNRASVVRSRRSFFRRRGELGRSRDAVWDGAGMLERPGVRWMAGVRVFRCVPRSRALRSDAAFPRAVFRVERRRSWGGVRGGSVPAWGVRLERV</sequence>
<feature type="transmembrane region" description="Helical" evidence="1">
    <location>
        <begin position="91"/>
        <end position="111"/>
    </location>
</feature>
<evidence type="ECO:0000256" key="1">
    <source>
        <dbReference type="SAM" id="Phobius"/>
    </source>
</evidence>
<comment type="caution">
    <text evidence="2">The sequence shown here is derived from an EMBL/GenBank/DDBJ whole genome shotgun (WGS) entry which is preliminary data.</text>
</comment>